<proteinExistence type="inferred from homology"/>
<evidence type="ECO:0000313" key="6">
    <source>
        <dbReference type="EMBL" id="KAI7811570.1"/>
    </source>
</evidence>
<comment type="similarity">
    <text evidence="4">Belongs to the choline/ethanolamine kinase family.</text>
</comment>
<accession>A0A9W8C947</accession>
<keyword evidence="7" id="KW-1185">Reference proteome</keyword>
<dbReference type="GO" id="GO:0004305">
    <property type="term" value="F:ethanolamine kinase activity"/>
    <property type="evidence" value="ECO:0007669"/>
    <property type="project" value="UniProtKB-EC"/>
</dbReference>
<dbReference type="Gene3D" id="3.90.1200.10">
    <property type="match status" value="1"/>
</dbReference>
<keyword evidence="1" id="KW-0594">Phospholipid biosynthesis</keyword>
<keyword evidence="1" id="KW-0444">Lipid biosynthesis</keyword>
<dbReference type="CDD" id="cd05157">
    <property type="entry name" value="ETNK_euk"/>
    <property type="match status" value="1"/>
</dbReference>
<evidence type="ECO:0000256" key="5">
    <source>
        <dbReference type="ARBA" id="ARBA00038874"/>
    </source>
</evidence>
<dbReference type="InterPro" id="IPR011009">
    <property type="entry name" value="Kinase-like_dom_sf"/>
</dbReference>
<evidence type="ECO:0000313" key="7">
    <source>
        <dbReference type="Proteomes" id="UP001059041"/>
    </source>
</evidence>
<dbReference type="Proteomes" id="UP001059041">
    <property type="component" value="Linkage Group LG3"/>
</dbReference>
<dbReference type="EC" id="2.7.1.82" evidence="5"/>
<reference evidence="6" key="1">
    <citation type="submission" date="2021-02" db="EMBL/GenBank/DDBJ databases">
        <title>Comparative genomics reveals that relaxation of natural selection precedes convergent phenotypic evolution of cavefish.</title>
        <authorList>
            <person name="Peng Z."/>
        </authorList>
    </citation>
    <scope>NUCLEOTIDE SEQUENCE</scope>
    <source>
        <tissue evidence="6">Muscle</tissue>
    </source>
</reference>
<comment type="pathway">
    <text evidence="3">Phospholipid metabolism; phosphatidylethanolamine biosynthesis; phosphatidylethanolamine from ethanolamine: step 1/3.</text>
</comment>
<comment type="caution">
    <text evidence="6">The sequence shown here is derived from an EMBL/GenBank/DDBJ whole genome shotgun (WGS) entry which is preliminary data.</text>
</comment>
<sequence length="313" mass="36337">MENDIILHLDVSVDERFPRHGITKLLKKLRPQWKPEDVQIQAFTEGITNQLMGCYVGSLTEDAVVLVRVFGQMTEQFLDRDKEMKMFRVLHNHGCGPQLYCSFTNGICYEFVRGVVLDDMFLKEPTVYRSSGHLEVPSMKTINKEIEELKSHLNHIDSPVVLCHNDLLTKNIIYNQEEGTVKFIDYEYADLNYQAYDIGNHFNEFAGVNNIDFSLYPSHELQFDWLTAYLESFKRCSGVESFVTKKEVKELYVKVCKFSLVAHFFWCLWALLQAKHSTIDFDFQGTLGVAKFDVDLKMHFKMATPPPRYSVIV</sequence>
<dbReference type="EMBL" id="JAFHDT010000003">
    <property type="protein sequence ID" value="KAI7811570.1"/>
    <property type="molecule type" value="Genomic_DNA"/>
</dbReference>
<organism evidence="6 7">
    <name type="scientific">Triplophysa rosa</name>
    <name type="common">Cave loach</name>
    <dbReference type="NCBI Taxonomy" id="992332"/>
    <lineage>
        <taxon>Eukaryota</taxon>
        <taxon>Metazoa</taxon>
        <taxon>Chordata</taxon>
        <taxon>Craniata</taxon>
        <taxon>Vertebrata</taxon>
        <taxon>Euteleostomi</taxon>
        <taxon>Actinopterygii</taxon>
        <taxon>Neopterygii</taxon>
        <taxon>Teleostei</taxon>
        <taxon>Ostariophysi</taxon>
        <taxon>Cypriniformes</taxon>
        <taxon>Nemacheilidae</taxon>
        <taxon>Triplophysa</taxon>
    </lineage>
</organism>
<gene>
    <name evidence="6" type="ORF">IRJ41_000727</name>
</gene>
<keyword evidence="1" id="KW-0443">Lipid metabolism</keyword>
<dbReference type="AlphaFoldDB" id="A0A9W8C947"/>
<evidence type="ECO:0000256" key="2">
    <source>
        <dbReference type="ARBA" id="ARBA00023264"/>
    </source>
</evidence>
<dbReference type="Gene3D" id="3.30.200.20">
    <property type="entry name" value="Phosphorylase Kinase, domain 1"/>
    <property type="match status" value="1"/>
</dbReference>
<dbReference type="GO" id="GO:0006646">
    <property type="term" value="P:phosphatidylethanolamine biosynthetic process"/>
    <property type="evidence" value="ECO:0007669"/>
    <property type="project" value="TreeGrafter"/>
</dbReference>
<dbReference type="PANTHER" id="PTHR22603">
    <property type="entry name" value="CHOLINE/ETHANOALAMINE KINASE"/>
    <property type="match status" value="1"/>
</dbReference>
<dbReference type="GO" id="GO:0005737">
    <property type="term" value="C:cytoplasm"/>
    <property type="evidence" value="ECO:0007669"/>
    <property type="project" value="TreeGrafter"/>
</dbReference>
<name>A0A9W8C947_TRIRA</name>
<dbReference type="PANTHER" id="PTHR22603:SF68">
    <property type="entry name" value="ETHANOLAMINE KINASE 1"/>
    <property type="match status" value="1"/>
</dbReference>
<dbReference type="Pfam" id="PF01633">
    <property type="entry name" value="Choline_kinase"/>
    <property type="match status" value="2"/>
</dbReference>
<dbReference type="SUPFAM" id="SSF56112">
    <property type="entry name" value="Protein kinase-like (PK-like)"/>
    <property type="match status" value="1"/>
</dbReference>
<keyword evidence="2" id="KW-1208">Phospholipid metabolism</keyword>
<evidence type="ECO:0000256" key="3">
    <source>
        <dbReference type="ARBA" id="ARBA00037883"/>
    </source>
</evidence>
<evidence type="ECO:0000256" key="4">
    <source>
        <dbReference type="ARBA" id="ARBA00038211"/>
    </source>
</evidence>
<protein>
    <recommendedName>
        <fullName evidence="5">ethanolamine kinase</fullName>
        <ecNumber evidence="5">2.7.1.82</ecNumber>
    </recommendedName>
</protein>
<evidence type="ECO:0000256" key="1">
    <source>
        <dbReference type="ARBA" id="ARBA00023209"/>
    </source>
</evidence>